<keyword evidence="2" id="KW-0472">Membrane</keyword>
<reference evidence="3 4" key="1">
    <citation type="journal article" date="2019" name="Int. J. Syst. Evol. Microbiol.">
        <title>The Global Catalogue of Microorganisms (GCM) 10K type strain sequencing project: providing services to taxonomists for standard genome sequencing and annotation.</title>
        <authorList>
            <consortium name="The Broad Institute Genomics Platform"/>
            <consortium name="The Broad Institute Genome Sequencing Center for Infectious Disease"/>
            <person name="Wu L."/>
            <person name="Ma J."/>
        </authorList>
    </citation>
    <scope>NUCLEOTIDE SEQUENCE [LARGE SCALE GENOMIC DNA]</scope>
    <source>
        <strain evidence="3 4">GX21</strain>
    </source>
</reference>
<gene>
    <name evidence="3" type="ORF">ACFQKE_15350</name>
</gene>
<name>A0ABD6A1X7_9EURY</name>
<feature type="region of interest" description="Disordered" evidence="1">
    <location>
        <begin position="56"/>
        <end position="80"/>
    </location>
</feature>
<dbReference type="RefSeq" id="WP_379705821.1">
    <property type="nucleotide sequence ID" value="NZ_JBHTAT010000001.1"/>
</dbReference>
<dbReference type="EMBL" id="JBHTAT010000001">
    <property type="protein sequence ID" value="MFC7256661.1"/>
    <property type="molecule type" value="Genomic_DNA"/>
</dbReference>
<keyword evidence="2" id="KW-0812">Transmembrane</keyword>
<sequence length="80" mass="8754">MSPHATRHTRPRCDRLADYAASGPLPTILAFTLLLALFHPAAPLAGLLVLCGRRLGRRPTDRSPHRRGHGRAVTTDVEHS</sequence>
<proteinExistence type="predicted"/>
<evidence type="ECO:0000313" key="3">
    <source>
        <dbReference type="EMBL" id="MFC7256661.1"/>
    </source>
</evidence>
<comment type="caution">
    <text evidence="3">The sequence shown here is derived from an EMBL/GenBank/DDBJ whole genome shotgun (WGS) entry which is preliminary data.</text>
</comment>
<dbReference type="Proteomes" id="UP001596434">
    <property type="component" value="Unassembled WGS sequence"/>
</dbReference>
<keyword evidence="2" id="KW-1133">Transmembrane helix</keyword>
<dbReference type="GeneID" id="96955054"/>
<protein>
    <submittedName>
        <fullName evidence="3">Uncharacterized protein</fullName>
    </submittedName>
</protein>
<evidence type="ECO:0000313" key="4">
    <source>
        <dbReference type="Proteomes" id="UP001596434"/>
    </source>
</evidence>
<feature type="transmembrane region" description="Helical" evidence="2">
    <location>
        <begin position="28"/>
        <end position="52"/>
    </location>
</feature>
<evidence type="ECO:0000256" key="2">
    <source>
        <dbReference type="SAM" id="Phobius"/>
    </source>
</evidence>
<accession>A0ABD6A1X7</accession>
<evidence type="ECO:0000256" key="1">
    <source>
        <dbReference type="SAM" id="MobiDB-lite"/>
    </source>
</evidence>
<dbReference type="AlphaFoldDB" id="A0ABD6A1X7"/>
<organism evidence="3 4">
    <name type="scientific">Haloplanus litoreus</name>
    <dbReference type="NCBI Taxonomy" id="767515"/>
    <lineage>
        <taxon>Archaea</taxon>
        <taxon>Methanobacteriati</taxon>
        <taxon>Methanobacteriota</taxon>
        <taxon>Stenosarchaea group</taxon>
        <taxon>Halobacteria</taxon>
        <taxon>Halobacteriales</taxon>
        <taxon>Haloferacaceae</taxon>
        <taxon>Haloplanus</taxon>
    </lineage>
</organism>
<keyword evidence="4" id="KW-1185">Reference proteome</keyword>